<feature type="transmembrane region" description="Helical" evidence="6">
    <location>
        <begin position="60"/>
        <end position="78"/>
    </location>
</feature>
<keyword evidence="8" id="KW-1185">Reference proteome</keyword>
<dbReference type="NCBIfam" id="TIGR04407">
    <property type="entry name" value="LptF_YjgP"/>
    <property type="match status" value="1"/>
</dbReference>
<feature type="transmembrane region" description="Helical" evidence="6">
    <location>
        <begin position="311"/>
        <end position="328"/>
    </location>
</feature>
<sequence length="381" mass="41750">MSRFDRYILSQLLTLFGFFALVLVAVYWVNRAVSLFDRLIGDGQSALVFLELTALTLPNVMRLVLPVAAFAAAAYVTNRLTTESELVVMQATGFSAFRLARPVLVYGLIVAGMMAVLMHVLVPASRTALNQRQADIAQDMTARFLQEGVFQFPADGVGFYIRKIDETGELRDIFLSDGRDAGSRVTYTARSALLMRTDSGPRLLLFDGMAQRLTLADRRLSVTRFADFSYDIGALLAPGTLSRRDEASLPTRLLLSPTPEVLTETGRPRAVLLYEGHNRLAQPFLATVAGLIGFATLLLGAFSRFGLWRQLLGATLLLVLLQFTANAAENLGIRDERLWPLAWAAPLLGAAVVVVLLALAQRPRGPRWWRAGRAVAPEAAA</sequence>
<evidence type="ECO:0000256" key="5">
    <source>
        <dbReference type="ARBA" id="ARBA00023136"/>
    </source>
</evidence>
<keyword evidence="3 6" id="KW-0812">Transmembrane</keyword>
<organism evidence="7 8">
    <name type="scientific">Ruixingdingia sedimenti</name>
    <dbReference type="NCBI Taxonomy" id="3073604"/>
    <lineage>
        <taxon>Bacteria</taxon>
        <taxon>Pseudomonadati</taxon>
        <taxon>Pseudomonadota</taxon>
        <taxon>Alphaproteobacteria</taxon>
        <taxon>Rhodobacterales</taxon>
        <taxon>Paracoccaceae</taxon>
        <taxon>Ruixingdingia</taxon>
    </lineage>
</organism>
<evidence type="ECO:0000256" key="4">
    <source>
        <dbReference type="ARBA" id="ARBA00022989"/>
    </source>
</evidence>
<keyword evidence="4 6" id="KW-1133">Transmembrane helix</keyword>
<feature type="transmembrane region" description="Helical" evidence="6">
    <location>
        <begin position="280"/>
        <end position="299"/>
    </location>
</feature>
<dbReference type="PANTHER" id="PTHR33529:SF6">
    <property type="entry name" value="YJGP_YJGQ FAMILY PERMEASE"/>
    <property type="match status" value="1"/>
</dbReference>
<feature type="transmembrane region" description="Helical" evidence="6">
    <location>
        <begin position="340"/>
        <end position="360"/>
    </location>
</feature>
<evidence type="ECO:0000256" key="3">
    <source>
        <dbReference type="ARBA" id="ARBA00022692"/>
    </source>
</evidence>
<accession>A0ABU1F7X0</accession>
<evidence type="ECO:0000313" key="8">
    <source>
        <dbReference type="Proteomes" id="UP001247754"/>
    </source>
</evidence>
<dbReference type="EMBL" id="JAVKPH010000009">
    <property type="protein sequence ID" value="MDR5652969.1"/>
    <property type="molecule type" value="Genomic_DNA"/>
</dbReference>
<feature type="transmembrane region" description="Helical" evidence="6">
    <location>
        <begin position="12"/>
        <end position="29"/>
    </location>
</feature>
<keyword evidence="5 6" id="KW-0472">Membrane</keyword>
<dbReference type="Proteomes" id="UP001247754">
    <property type="component" value="Unassembled WGS sequence"/>
</dbReference>
<dbReference type="InterPro" id="IPR030922">
    <property type="entry name" value="LptF"/>
</dbReference>
<comment type="subcellular location">
    <subcellularLocation>
        <location evidence="1">Cell membrane</location>
        <topology evidence="1">Multi-pass membrane protein</topology>
    </subcellularLocation>
</comment>
<proteinExistence type="predicted"/>
<dbReference type="Pfam" id="PF03739">
    <property type="entry name" value="LptF_LptG"/>
    <property type="match status" value="1"/>
</dbReference>
<dbReference type="PANTHER" id="PTHR33529">
    <property type="entry name" value="SLR0882 PROTEIN-RELATED"/>
    <property type="match status" value="1"/>
</dbReference>
<evidence type="ECO:0000256" key="2">
    <source>
        <dbReference type="ARBA" id="ARBA00022475"/>
    </source>
</evidence>
<name>A0ABU1F7X0_9RHOB</name>
<evidence type="ECO:0000256" key="1">
    <source>
        <dbReference type="ARBA" id="ARBA00004651"/>
    </source>
</evidence>
<comment type="caution">
    <text evidence="7">The sequence shown here is derived from an EMBL/GenBank/DDBJ whole genome shotgun (WGS) entry which is preliminary data.</text>
</comment>
<evidence type="ECO:0000313" key="7">
    <source>
        <dbReference type="EMBL" id="MDR5652969.1"/>
    </source>
</evidence>
<gene>
    <name evidence="7" type="primary">lptF</name>
    <name evidence="7" type="ORF">RGD00_10155</name>
</gene>
<reference evidence="7 8" key="1">
    <citation type="submission" date="2023-09" db="EMBL/GenBank/DDBJ databases">
        <title>Xinfangfangia sedmenti sp. nov., isolated the sedment.</title>
        <authorList>
            <person name="Xu L."/>
        </authorList>
    </citation>
    <scope>NUCLEOTIDE SEQUENCE [LARGE SCALE GENOMIC DNA]</scope>
    <source>
        <strain evidence="7 8">LG-4</strain>
    </source>
</reference>
<protein>
    <submittedName>
        <fullName evidence="7">LPS export ABC transporter permease LptF</fullName>
    </submittedName>
</protein>
<keyword evidence="2" id="KW-1003">Cell membrane</keyword>
<dbReference type="InterPro" id="IPR005495">
    <property type="entry name" value="LptG/LptF_permease"/>
</dbReference>
<dbReference type="RefSeq" id="WP_310457211.1">
    <property type="nucleotide sequence ID" value="NZ_JAVKPH010000009.1"/>
</dbReference>
<evidence type="ECO:0000256" key="6">
    <source>
        <dbReference type="SAM" id="Phobius"/>
    </source>
</evidence>
<feature type="transmembrane region" description="Helical" evidence="6">
    <location>
        <begin position="99"/>
        <end position="122"/>
    </location>
</feature>